<sequence>MTSLAGPMHLDLSAKEVRILVQSLGNCLATCQTHAVKPDAPCEDCDAARALKQKLESHLER</sequence>
<dbReference type="Proteomes" id="UP001162891">
    <property type="component" value="Chromosome"/>
</dbReference>
<gene>
    <name evidence="1" type="ORF">AMOR_12420</name>
</gene>
<evidence type="ECO:0000313" key="1">
    <source>
        <dbReference type="EMBL" id="BDG02246.1"/>
    </source>
</evidence>
<keyword evidence="2" id="KW-1185">Reference proteome</keyword>
<name>A0ABN6MMQ3_9BACT</name>
<evidence type="ECO:0000313" key="2">
    <source>
        <dbReference type="Proteomes" id="UP001162891"/>
    </source>
</evidence>
<proteinExistence type="predicted"/>
<organism evidence="1 2">
    <name type="scientific">Anaeromyxobacter oryzae</name>
    <dbReference type="NCBI Taxonomy" id="2918170"/>
    <lineage>
        <taxon>Bacteria</taxon>
        <taxon>Pseudomonadati</taxon>
        <taxon>Myxococcota</taxon>
        <taxon>Myxococcia</taxon>
        <taxon>Myxococcales</taxon>
        <taxon>Cystobacterineae</taxon>
        <taxon>Anaeromyxobacteraceae</taxon>
        <taxon>Anaeromyxobacter</taxon>
    </lineage>
</organism>
<reference evidence="2" key="1">
    <citation type="journal article" date="2022" name="Int. J. Syst. Evol. Microbiol.">
        <title>Anaeromyxobacter oryzae sp. nov., Anaeromyxobacter diazotrophicus sp. nov. and Anaeromyxobacter paludicola sp. nov., isolated from paddy soils.</title>
        <authorList>
            <person name="Itoh H."/>
            <person name="Xu Z."/>
            <person name="Mise K."/>
            <person name="Masuda Y."/>
            <person name="Ushijima N."/>
            <person name="Hayakawa C."/>
            <person name="Shiratori Y."/>
            <person name="Senoo K."/>
        </authorList>
    </citation>
    <scope>NUCLEOTIDE SEQUENCE [LARGE SCALE GENOMIC DNA]</scope>
    <source>
        <strain evidence="2">Red232</strain>
    </source>
</reference>
<dbReference type="EMBL" id="AP025591">
    <property type="protein sequence ID" value="BDG02246.1"/>
    <property type="molecule type" value="Genomic_DNA"/>
</dbReference>
<dbReference type="RefSeq" id="WP_248359717.1">
    <property type="nucleotide sequence ID" value="NZ_AP025591.1"/>
</dbReference>
<protein>
    <submittedName>
        <fullName evidence="1">Uncharacterized protein</fullName>
    </submittedName>
</protein>
<accession>A0ABN6MMQ3</accession>